<keyword evidence="4" id="KW-0560">Oxidoreductase</keyword>
<dbReference type="InterPro" id="IPR032675">
    <property type="entry name" value="LRR_dom_sf"/>
</dbReference>
<evidence type="ECO:0000256" key="2">
    <source>
        <dbReference type="ARBA" id="ARBA00022614"/>
    </source>
</evidence>
<proteinExistence type="inferred from homology"/>
<dbReference type="InterPro" id="IPR036291">
    <property type="entry name" value="NAD(P)-bd_dom_sf"/>
</dbReference>
<dbReference type="Proteomes" id="UP001154078">
    <property type="component" value="Chromosome 11"/>
</dbReference>
<dbReference type="PROSITE" id="PS00061">
    <property type="entry name" value="ADH_SHORT"/>
    <property type="match status" value="1"/>
</dbReference>
<evidence type="ECO:0000256" key="1">
    <source>
        <dbReference type="ARBA" id="ARBA00006484"/>
    </source>
</evidence>
<evidence type="ECO:0000256" key="3">
    <source>
        <dbReference type="ARBA" id="ARBA00022737"/>
    </source>
</evidence>
<sequence length="733" mass="81812">MVVSMERWVGKVAIVTGASAGIGAGIAKKLVEEGLTVVGLARRAERIEELAKSLVSAKGKLLALKCDMTVEDQILAAFKWTKENVGPVSILINNAGLIQPTNLLDGNTAMWKRILDTNILGLSIATREAIRQMREFKIDGHVVHINSISGHKNVYFPEVNMYTASKHAVTALTETLRKELNDHGLKIKITSVSPGTVTSEISRLARRKERIDELAKNLQGQKGKLYSIRCDVTKEDEILEAFKWTTENVGPVSILINNAGIFQNGNLIDGSTENWRKIFEVNVVGMDKRYEYVKELAKKLLKEGARGKLFVYKADSISPGAVETEIIQTKSGALDTKIVEALKAMPLLKTEDVAEAVMYVLSTPPHVQCLNCKSTRMKIICIIVLIFVQTSLQDLLSNFPLCSSNGICTCENNNGISANCTNLPQETLGKESTWLDQDNKNFAYKKVTVNNGIYVNLSQQFPSSNLEYLNLENNQIAILGNSVFQNLQNMTTLILSHNRINIIDPEAFKGVYKEGEYMPLRSLKTLKLDHNNINQINQDVFEHTEDLEILDLSFNPIKTFSHNTILHTLNKLTTLDLSGNPISILPATFKYGLVLERLYLNRTLLGSLNETTGFPIMPKMKLYIQNNKLSSIEAEVISSWDRLSDLDIRGNPWSCECNNQWMISTLMPIYANIVNNKTVVEEVICGSPVEMDQKHLYDLYLRNYQTRCDTTGMRPESDAVMLIGVLAGISNCC</sequence>
<dbReference type="Gene3D" id="3.40.50.720">
    <property type="entry name" value="NAD(P)-binding Rossmann-like Domain"/>
    <property type="match status" value="2"/>
</dbReference>
<keyword evidence="2" id="KW-0433">Leucine-rich repeat</keyword>
<dbReference type="InterPro" id="IPR020904">
    <property type="entry name" value="Sc_DH/Rdtase_CS"/>
</dbReference>
<dbReference type="PROSITE" id="PS51450">
    <property type="entry name" value="LRR"/>
    <property type="match status" value="4"/>
</dbReference>
<gene>
    <name evidence="5" type="ORF">MELIAE_LOCUS2638</name>
</gene>
<dbReference type="GO" id="GO:0016616">
    <property type="term" value="F:oxidoreductase activity, acting on the CH-OH group of donors, NAD or NADP as acceptor"/>
    <property type="evidence" value="ECO:0007669"/>
    <property type="project" value="UniProtKB-ARBA"/>
</dbReference>
<dbReference type="PRINTS" id="PR00081">
    <property type="entry name" value="GDHRDH"/>
</dbReference>
<dbReference type="Gene3D" id="3.80.10.10">
    <property type="entry name" value="Ribonuclease Inhibitor"/>
    <property type="match status" value="1"/>
</dbReference>
<dbReference type="SUPFAM" id="SSF51735">
    <property type="entry name" value="NAD(P)-binding Rossmann-fold domains"/>
    <property type="match status" value="2"/>
</dbReference>
<protein>
    <recommendedName>
        <fullName evidence="7">Dehydrogenase/reductase SDR family member 11</fullName>
    </recommendedName>
</protein>
<dbReference type="AlphaFoldDB" id="A0A9P0FDI7"/>
<evidence type="ECO:0000313" key="6">
    <source>
        <dbReference type="Proteomes" id="UP001154078"/>
    </source>
</evidence>
<evidence type="ECO:0000313" key="5">
    <source>
        <dbReference type="EMBL" id="CAH0549521.1"/>
    </source>
</evidence>
<keyword evidence="3" id="KW-0677">Repeat</keyword>
<dbReference type="PANTHER" id="PTHR43115:SF4">
    <property type="entry name" value="DEHYDROGENASE_REDUCTASE SDR FAMILY MEMBER 11"/>
    <property type="match status" value="1"/>
</dbReference>
<dbReference type="SUPFAM" id="SSF52058">
    <property type="entry name" value="L domain-like"/>
    <property type="match status" value="1"/>
</dbReference>
<evidence type="ECO:0008006" key="7">
    <source>
        <dbReference type="Google" id="ProtNLM"/>
    </source>
</evidence>
<dbReference type="InterPro" id="IPR003591">
    <property type="entry name" value="Leu-rich_rpt_typical-subtyp"/>
</dbReference>
<keyword evidence="6" id="KW-1185">Reference proteome</keyword>
<dbReference type="InterPro" id="IPR002347">
    <property type="entry name" value="SDR_fam"/>
</dbReference>
<organism evidence="5 6">
    <name type="scientific">Brassicogethes aeneus</name>
    <name type="common">Rape pollen beetle</name>
    <name type="synonym">Meligethes aeneus</name>
    <dbReference type="NCBI Taxonomy" id="1431903"/>
    <lineage>
        <taxon>Eukaryota</taxon>
        <taxon>Metazoa</taxon>
        <taxon>Ecdysozoa</taxon>
        <taxon>Arthropoda</taxon>
        <taxon>Hexapoda</taxon>
        <taxon>Insecta</taxon>
        <taxon>Pterygota</taxon>
        <taxon>Neoptera</taxon>
        <taxon>Endopterygota</taxon>
        <taxon>Coleoptera</taxon>
        <taxon>Polyphaga</taxon>
        <taxon>Cucujiformia</taxon>
        <taxon>Nitidulidae</taxon>
        <taxon>Meligethinae</taxon>
        <taxon>Brassicogethes</taxon>
    </lineage>
</organism>
<name>A0A9P0FDI7_BRAAE</name>
<evidence type="ECO:0000256" key="4">
    <source>
        <dbReference type="ARBA" id="ARBA00023002"/>
    </source>
</evidence>
<comment type="similarity">
    <text evidence="1">Belongs to the short-chain dehydrogenases/reductases (SDR) family.</text>
</comment>
<dbReference type="PANTHER" id="PTHR43115">
    <property type="entry name" value="DEHYDROGENASE/REDUCTASE SDR FAMILY MEMBER 11"/>
    <property type="match status" value="1"/>
</dbReference>
<dbReference type="PRINTS" id="PR00080">
    <property type="entry name" value="SDRFAMILY"/>
</dbReference>
<dbReference type="InterPro" id="IPR001611">
    <property type="entry name" value="Leu-rich_rpt"/>
</dbReference>
<reference evidence="5" key="1">
    <citation type="submission" date="2021-12" db="EMBL/GenBank/DDBJ databases">
        <authorList>
            <person name="King R."/>
        </authorList>
    </citation>
    <scope>NUCLEOTIDE SEQUENCE</scope>
</reference>
<accession>A0A9P0FDI7</accession>
<dbReference type="SMART" id="SM00369">
    <property type="entry name" value="LRR_TYP"/>
    <property type="match status" value="5"/>
</dbReference>
<dbReference type="FunFam" id="3.40.50.720:FF:000047">
    <property type="entry name" value="NADP-dependent L-serine/L-allo-threonine dehydrogenase"/>
    <property type="match status" value="1"/>
</dbReference>
<dbReference type="Pfam" id="PF13855">
    <property type="entry name" value="LRR_8"/>
    <property type="match status" value="2"/>
</dbReference>
<dbReference type="EMBL" id="OV121142">
    <property type="protein sequence ID" value="CAH0549521.1"/>
    <property type="molecule type" value="Genomic_DNA"/>
</dbReference>
<dbReference type="OrthoDB" id="1933717at2759"/>
<dbReference type="Pfam" id="PF00106">
    <property type="entry name" value="adh_short"/>
    <property type="match status" value="2"/>
</dbReference>